<dbReference type="InterPro" id="IPR049547">
    <property type="entry name" value="WDR93_beta-prop"/>
</dbReference>
<evidence type="ECO:0000313" key="3">
    <source>
        <dbReference type="Proteomes" id="UP001044222"/>
    </source>
</evidence>
<dbReference type="InterPro" id="IPR006885">
    <property type="entry name" value="NADH_UbQ_FeS_4_mit-like"/>
</dbReference>
<evidence type="ECO:0000313" key="2">
    <source>
        <dbReference type="EMBL" id="KAG5848608.1"/>
    </source>
</evidence>
<feature type="non-terminal residue" evidence="2">
    <location>
        <position position="1"/>
    </location>
</feature>
<organism evidence="2 3">
    <name type="scientific">Anguilla anguilla</name>
    <name type="common">European freshwater eel</name>
    <name type="synonym">Muraena anguilla</name>
    <dbReference type="NCBI Taxonomy" id="7936"/>
    <lineage>
        <taxon>Eukaryota</taxon>
        <taxon>Metazoa</taxon>
        <taxon>Chordata</taxon>
        <taxon>Craniata</taxon>
        <taxon>Vertebrata</taxon>
        <taxon>Euteleostomi</taxon>
        <taxon>Actinopterygii</taxon>
        <taxon>Neopterygii</taxon>
        <taxon>Teleostei</taxon>
        <taxon>Anguilliformes</taxon>
        <taxon>Anguillidae</taxon>
        <taxon>Anguilla</taxon>
    </lineage>
</organism>
<gene>
    <name evidence="2" type="ORF">ANANG_G00100330</name>
</gene>
<accession>A0A9D3RZ57</accession>
<feature type="compositionally biased region" description="Acidic residues" evidence="1">
    <location>
        <begin position="1"/>
        <end position="15"/>
    </location>
</feature>
<sequence>EIPEPSEGGGSDDDKDLFLRDPEQFQDRLPQPYRMIEKVLNRLVDKAWGVISEREASRIAKGSRKKKNVLDPTAEVKLQKKPNCLSCSRDGKYVFLGHYQGLSVISTSSLICVAAWEDESLEITSLHSGCLGEVTYVLSTVDDMGVSRIFAFCPDFICLIKTINETDDISQRKVYTKFELSEGGNCAAAVIECSGEFWLEVYRFPVETWLKELEVIQAASQKQVPHSPGGGEMKFSPIGLIMKIRPPRILSGTSLKSPFEVLQRTEDGNVIGSGKHHMISGHQWEDQQAVFKYVYRKVLCENKCKAKEGEDSPSLCTFHFLFPGGLIPFLGETETQSGMPIAISVWWCGSHELFQYTLSNPAKDKPDIEPKPNGVWPNANHIICSATSRCTVYISLGLVDGTVTIWDRCLGIPWSIVDISDNSIISGMLFLDQPTGPWDTPMRQDPFQPQNVCVLVTCKSGMRHLITGRRGSDSQATNINERTIDHGTLPSTVWSGH</sequence>
<dbReference type="GO" id="GO:0022900">
    <property type="term" value="P:electron transport chain"/>
    <property type="evidence" value="ECO:0007669"/>
    <property type="project" value="InterPro"/>
</dbReference>
<evidence type="ECO:0008006" key="4">
    <source>
        <dbReference type="Google" id="ProtNLM"/>
    </source>
</evidence>
<dbReference type="Proteomes" id="UP001044222">
    <property type="component" value="Unassembled WGS sequence"/>
</dbReference>
<comment type="caution">
    <text evidence="2">The sequence shown here is derived from an EMBL/GenBank/DDBJ whole genome shotgun (WGS) entry which is preliminary data.</text>
</comment>
<dbReference type="EMBL" id="JAFIRN010000005">
    <property type="protein sequence ID" value="KAG5848608.1"/>
    <property type="molecule type" value="Genomic_DNA"/>
</dbReference>
<feature type="non-terminal residue" evidence="2">
    <location>
        <position position="497"/>
    </location>
</feature>
<evidence type="ECO:0000256" key="1">
    <source>
        <dbReference type="SAM" id="MobiDB-lite"/>
    </source>
</evidence>
<dbReference type="PANTHER" id="PTHR12219:SF17">
    <property type="entry name" value="WD REPEAT-CONTAINING PROTEIN 93"/>
    <property type="match status" value="1"/>
</dbReference>
<name>A0A9D3RZ57_ANGAN</name>
<keyword evidence="3" id="KW-1185">Reference proteome</keyword>
<dbReference type="SUPFAM" id="SSF50969">
    <property type="entry name" value="YVTN repeat-like/Quinoprotein amine dehydrogenase"/>
    <property type="match status" value="1"/>
</dbReference>
<dbReference type="AlphaFoldDB" id="A0A9D3RZ57"/>
<reference evidence="2" key="1">
    <citation type="submission" date="2021-01" db="EMBL/GenBank/DDBJ databases">
        <title>A chromosome-scale assembly of European eel, Anguilla anguilla.</title>
        <authorList>
            <person name="Henkel C."/>
            <person name="Jong-Raadsen S.A."/>
            <person name="Dufour S."/>
            <person name="Weltzien F.-A."/>
            <person name="Palstra A.P."/>
            <person name="Pelster B."/>
            <person name="Spaink H.P."/>
            <person name="Van Den Thillart G.E."/>
            <person name="Jansen H."/>
            <person name="Zahm M."/>
            <person name="Klopp C."/>
            <person name="Cedric C."/>
            <person name="Louis A."/>
            <person name="Berthelot C."/>
            <person name="Parey E."/>
            <person name="Roest Crollius H."/>
            <person name="Montfort J."/>
            <person name="Robinson-Rechavi M."/>
            <person name="Bucao C."/>
            <person name="Bouchez O."/>
            <person name="Gislard M."/>
            <person name="Lluch J."/>
            <person name="Milhes M."/>
            <person name="Lampietro C."/>
            <person name="Lopez Roques C."/>
            <person name="Donnadieu C."/>
            <person name="Braasch I."/>
            <person name="Desvignes T."/>
            <person name="Postlethwait J."/>
            <person name="Bobe J."/>
            <person name="Guiguen Y."/>
            <person name="Dirks R."/>
        </authorList>
    </citation>
    <scope>NUCLEOTIDE SEQUENCE</scope>
    <source>
        <strain evidence="2">Tag_6206</strain>
        <tissue evidence="2">Liver</tissue>
    </source>
</reference>
<proteinExistence type="predicted"/>
<dbReference type="PANTHER" id="PTHR12219">
    <property type="entry name" value="NADH-UBIQUINONE OXIDOREDUCTASE"/>
    <property type="match status" value="1"/>
</dbReference>
<feature type="region of interest" description="Disordered" evidence="1">
    <location>
        <begin position="1"/>
        <end position="21"/>
    </location>
</feature>
<dbReference type="InterPro" id="IPR011044">
    <property type="entry name" value="Quino_amine_DH_bsu"/>
</dbReference>
<protein>
    <recommendedName>
        <fullName evidence="4">WD repeat-containing protein 93</fullName>
    </recommendedName>
</protein>
<dbReference type="Pfam" id="PF21030">
    <property type="entry name" value="WDR93"/>
    <property type="match status" value="1"/>
</dbReference>